<sequence length="273" mass="29167">MASKTGRQNPDTDSPTRSSSSNTTTPLHTLPNTSKPTLAILGTGWAGWTLSQELGSQTSPLAHTHNILILSPSRTMALTPLLASAACSIFDFRIAEEPVRRSSLAASVHKYQVHVLGVDFAQKRIKCVAAVGSNGDDRAPDGGAGRAGEGEFEVEYDTLLMAPGSEVNTFNTPGVASHCYFMKSMKDAMKLRERILDCLELASLPIYTEAQKRDLLHFAIVGGGPTGVELAAEIDELVHGHLAHVYKSLAGMVTVSVYDVADRMLGAFGEKLS</sequence>
<accession>A0A559MFR7</accession>
<evidence type="ECO:0000256" key="4">
    <source>
        <dbReference type="ARBA" id="ARBA00023002"/>
    </source>
</evidence>
<dbReference type="SUPFAM" id="SSF51905">
    <property type="entry name" value="FAD/NAD(P)-binding domain"/>
    <property type="match status" value="1"/>
</dbReference>
<dbReference type="InterPro" id="IPR045024">
    <property type="entry name" value="NDH-2"/>
</dbReference>
<evidence type="ECO:0000256" key="1">
    <source>
        <dbReference type="ARBA" id="ARBA00005272"/>
    </source>
</evidence>
<gene>
    <name evidence="8" type="primary">NDB1_0</name>
    <name evidence="8" type="ORF">LAWI1_G003631</name>
</gene>
<dbReference type="AlphaFoldDB" id="A0A559MFR7"/>
<dbReference type="Gene3D" id="3.50.50.100">
    <property type="match status" value="1"/>
</dbReference>
<evidence type="ECO:0000256" key="6">
    <source>
        <dbReference type="SAM" id="MobiDB-lite"/>
    </source>
</evidence>
<evidence type="ECO:0000259" key="7">
    <source>
        <dbReference type="Pfam" id="PF07992"/>
    </source>
</evidence>
<dbReference type="PANTHER" id="PTHR43706">
    <property type="entry name" value="NADH DEHYDROGENASE"/>
    <property type="match status" value="1"/>
</dbReference>
<feature type="domain" description="FAD/NAD(P)-binding" evidence="7">
    <location>
        <begin position="38"/>
        <end position="272"/>
    </location>
</feature>
<evidence type="ECO:0000313" key="9">
    <source>
        <dbReference type="Proteomes" id="UP000315522"/>
    </source>
</evidence>
<dbReference type="GO" id="GO:0005739">
    <property type="term" value="C:mitochondrion"/>
    <property type="evidence" value="ECO:0007669"/>
    <property type="project" value="TreeGrafter"/>
</dbReference>
<proteinExistence type="inferred from homology"/>
<feature type="region of interest" description="Disordered" evidence="6">
    <location>
        <begin position="1"/>
        <end position="35"/>
    </location>
</feature>
<dbReference type="PANTHER" id="PTHR43706:SF17">
    <property type="entry name" value="NADH DEHYDROGENASE (EUROFUNG)"/>
    <property type="match status" value="1"/>
</dbReference>
<dbReference type="InterPro" id="IPR036188">
    <property type="entry name" value="FAD/NAD-bd_sf"/>
</dbReference>
<dbReference type="PRINTS" id="PR00368">
    <property type="entry name" value="FADPNR"/>
</dbReference>
<evidence type="ECO:0000256" key="5">
    <source>
        <dbReference type="ARBA" id="ARBA00023027"/>
    </source>
</evidence>
<keyword evidence="5" id="KW-0520">NAD</keyword>
<organism evidence="8 9">
    <name type="scientific">Lachnellula willkommii</name>
    <dbReference type="NCBI Taxonomy" id="215461"/>
    <lineage>
        <taxon>Eukaryota</taxon>
        <taxon>Fungi</taxon>
        <taxon>Dikarya</taxon>
        <taxon>Ascomycota</taxon>
        <taxon>Pezizomycotina</taxon>
        <taxon>Leotiomycetes</taxon>
        <taxon>Helotiales</taxon>
        <taxon>Lachnaceae</taxon>
        <taxon>Lachnellula</taxon>
    </lineage>
</organism>
<comment type="caution">
    <text evidence="8">The sequence shown here is derived from an EMBL/GenBank/DDBJ whole genome shotgun (WGS) entry which is preliminary data.</text>
</comment>
<dbReference type="InterPro" id="IPR023753">
    <property type="entry name" value="FAD/NAD-binding_dom"/>
</dbReference>
<dbReference type="GO" id="GO:0003954">
    <property type="term" value="F:NADH dehydrogenase activity"/>
    <property type="evidence" value="ECO:0007669"/>
    <property type="project" value="InterPro"/>
</dbReference>
<keyword evidence="4" id="KW-0560">Oxidoreductase</keyword>
<dbReference type="Proteomes" id="UP000315522">
    <property type="component" value="Unassembled WGS sequence"/>
</dbReference>
<evidence type="ECO:0000256" key="2">
    <source>
        <dbReference type="ARBA" id="ARBA00022630"/>
    </source>
</evidence>
<feature type="non-terminal residue" evidence="8">
    <location>
        <position position="273"/>
    </location>
</feature>
<comment type="similarity">
    <text evidence="1">Belongs to the NADH dehydrogenase family.</text>
</comment>
<name>A0A559MFR7_9HELO</name>
<evidence type="ECO:0000313" key="8">
    <source>
        <dbReference type="EMBL" id="TVY91748.1"/>
    </source>
</evidence>
<keyword evidence="9" id="KW-1185">Reference proteome</keyword>
<reference evidence="8 9" key="1">
    <citation type="submission" date="2018-05" db="EMBL/GenBank/DDBJ databases">
        <title>Genome sequencing and assembly of the regulated plant pathogen Lachnellula willkommii and related sister species for the development of diagnostic species identification markers.</title>
        <authorList>
            <person name="Giroux E."/>
            <person name="Bilodeau G."/>
        </authorList>
    </citation>
    <scope>NUCLEOTIDE SEQUENCE [LARGE SCALE GENOMIC DNA]</scope>
    <source>
        <strain evidence="8 9">CBS 172.35</strain>
    </source>
</reference>
<protein>
    <submittedName>
        <fullName evidence="8">External alternative NAD(P)H-ubiquinone oxidoreductase B1, mitochondrial</fullName>
    </submittedName>
</protein>
<evidence type="ECO:0000256" key="3">
    <source>
        <dbReference type="ARBA" id="ARBA00022827"/>
    </source>
</evidence>
<keyword evidence="2" id="KW-0285">Flavoprotein</keyword>
<dbReference type="Pfam" id="PF07992">
    <property type="entry name" value="Pyr_redox_2"/>
    <property type="match status" value="1"/>
</dbReference>
<feature type="compositionally biased region" description="Low complexity" evidence="6">
    <location>
        <begin position="9"/>
        <end position="34"/>
    </location>
</feature>
<keyword evidence="8" id="KW-0830">Ubiquinone</keyword>
<dbReference type="EMBL" id="QGML01000473">
    <property type="protein sequence ID" value="TVY91748.1"/>
    <property type="molecule type" value="Genomic_DNA"/>
</dbReference>
<keyword evidence="3" id="KW-0274">FAD</keyword>